<dbReference type="PANTHER" id="PTHR30203">
    <property type="entry name" value="OUTER MEMBRANE CATION EFFLUX PROTEIN"/>
    <property type="match status" value="1"/>
</dbReference>
<dbReference type="RefSeq" id="WP_082050703.1">
    <property type="nucleotide sequence ID" value="NZ_CP020614.1"/>
</dbReference>
<reference evidence="5 7" key="3">
    <citation type="submission" date="2016-10" db="EMBL/GenBank/DDBJ databases">
        <authorList>
            <person name="Varghese N."/>
            <person name="Submissions S."/>
        </authorList>
    </citation>
    <scope>NUCLEOTIDE SEQUENCE [LARGE SCALE GENOMIC DNA]</scope>
    <source>
        <strain evidence="5 7">ATCC 33218</strain>
    </source>
</reference>
<protein>
    <submittedName>
        <fullName evidence="5">Efflux transporter, outer membrane factor (OMF) lipoprotein, NodT family</fullName>
    </submittedName>
    <submittedName>
        <fullName evidence="4">Putative RND efflux system, outer membrane lipoprotein</fullName>
    </submittedName>
</protein>
<dbReference type="SUPFAM" id="SSF56954">
    <property type="entry name" value="Outer membrane efflux proteins (OEP)"/>
    <property type="match status" value="1"/>
</dbReference>
<dbReference type="EMBL" id="FMVN01000010">
    <property type="protein sequence ID" value="SCY57582.1"/>
    <property type="molecule type" value="Genomic_DNA"/>
</dbReference>
<reference evidence="4" key="2">
    <citation type="submission" date="2014-09" db="EMBL/GenBank/DDBJ databases">
        <authorList>
            <person name="GOMEZ-VALERO Laura"/>
        </authorList>
    </citation>
    <scope>NUCLEOTIDE SEQUENCE</scope>
    <source>
        <strain evidence="4">ATCC33218</strain>
    </source>
</reference>
<dbReference type="PANTHER" id="PTHR30203:SF33">
    <property type="entry name" value="BLR4455 PROTEIN"/>
    <property type="match status" value="1"/>
</dbReference>
<dbReference type="GO" id="GO:0009279">
    <property type="term" value="C:cell outer membrane"/>
    <property type="evidence" value="ECO:0007669"/>
    <property type="project" value="UniProtKB-SubCell"/>
</dbReference>
<name>A0A098GCR5_LEGMI</name>
<evidence type="ECO:0000256" key="1">
    <source>
        <dbReference type="ARBA" id="ARBA00007613"/>
    </source>
</evidence>
<sequence length="524" mass="57480">MIRTFQSKKGNRLNTPSWGSLNQKLPFFALIMLSFLVSGCRFGPDFLRPPPPTISRYTDKPIPSRTASAPTTAGKSQCFVTNKDIPAEWWEIFHSETLNQLIKEALIANPDLRAADAGLRIAQETALAQRAFFWPRVDANLNVTRQETAHTLTPVVSTNSFFYTLITPQLTVSYVPDVFGLNRRQVESLEAQVASEVFQREALALTITTNIVMAVIQEASLRAQIQATLRSIAIGKKQLQLLRIEHNTGEIGLAGVAAQEAALAQLEANLPPLQKQLAQQHHLISVLCGHFPNEMLVKFNLNQLNLPRELPFSVPAALVEQRPDIRAAESQIHAASALIGVAIAQRLPNLLLTAAGGSAALTPEMLLNTNTLFYALTGNAAQTLFAAGMLKHRQRAAVAAFKQADAQYRSVVLSAFQDVADTLKAIQFDAINLETAQKAVQASRRSLSIAQQQWKAGEVSYLEVLNAEQTYQQALITLVQNQANRFVDTAALYQALGGGWWNRGASKKTVVVQNDNCVLRSKKG</sequence>
<dbReference type="InterPro" id="IPR010131">
    <property type="entry name" value="MdtP/NodT-like"/>
</dbReference>
<dbReference type="PATRIC" id="fig|451.8.peg.260"/>
<evidence type="ECO:0000313" key="5">
    <source>
        <dbReference type="EMBL" id="SCY57582.1"/>
    </source>
</evidence>
<evidence type="ECO:0000313" key="6">
    <source>
        <dbReference type="Proteomes" id="UP000032414"/>
    </source>
</evidence>
<dbReference type="GO" id="GO:0015562">
    <property type="term" value="F:efflux transmembrane transporter activity"/>
    <property type="evidence" value="ECO:0007669"/>
    <property type="project" value="InterPro"/>
</dbReference>
<organism evidence="4 6">
    <name type="scientific">Legionella micdadei</name>
    <name type="common">Tatlockia micdadei</name>
    <dbReference type="NCBI Taxonomy" id="451"/>
    <lineage>
        <taxon>Bacteria</taxon>
        <taxon>Pseudomonadati</taxon>
        <taxon>Pseudomonadota</taxon>
        <taxon>Gammaproteobacteria</taxon>
        <taxon>Legionellales</taxon>
        <taxon>Legionellaceae</taxon>
        <taxon>Legionella</taxon>
    </lineage>
</organism>
<gene>
    <name evidence="4" type="ORF">LMI_0947</name>
    <name evidence="5" type="ORF">SAMN02982997_02118</name>
</gene>
<keyword evidence="2" id="KW-0472">Membrane</keyword>
<evidence type="ECO:0000313" key="7">
    <source>
        <dbReference type="Proteomes" id="UP000182998"/>
    </source>
</evidence>
<reference evidence="6" key="1">
    <citation type="submission" date="2014-09" db="EMBL/GenBank/DDBJ databases">
        <authorList>
            <person name="Gomez-Valero L."/>
        </authorList>
    </citation>
    <scope>NUCLEOTIDE SEQUENCE [LARGE SCALE GENOMIC DNA]</scope>
    <source>
        <strain evidence="6">ATCC33218</strain>
    </source>
</reference>
<dbReference type="STRING" id="451.B6N58_10745"/>
<keyword evidence="7" id="KW-1185">Reference proteome</keyword>
<comment type="similarity">
    <text evidence="1 2">Belongs to the outer membrane factor (OMF) (TC 1.B.17) family.</text>
</comment>
<dbReference type="Gene3D" id="2.20.200.10">
    <property type="entry name" value="Outer membrane efflux proteins (OEP)"/>
    <property type="match status" value="1"/>
</dbReference>
<dbReference type="Proteomes" id="UP000182998">
    <property type="component" value="Unassembled WGS sequence"/>
</dbReference>
<proteinExistence type="inferred from homology"/>
<evidence type="ECO:0000313" key="4">
    <source>
        <dbReference type="EMBL" id="CEG60263.1"/>
    </source>
</evidence>
<keyword evidence="2 4" id="KW-0449">Lipoprotein</keyword>
<dbReference type="Pfam" id="PF02321">
    <property type="entry name" value="OEP"/>
    <property type="match status" value="2"/>
</dbReference>
<evidence type="ECO:0000256" key="2">
    <source>
        <dbReference type="RuleBase" id="RU362097"/>
    </source>
</evidence>
<dbReference type="EMBL" id="LN614830">
    <property type="protein sequence ID" value="CEG60263.1"/>
    <property type="molecule type" value="Genomic_DNA"/>
</dbReference>
<accession>A0A098GCR5</accession>
<dbReference type="Gene3D" id="1.20.1600.10">
    <property type="entry name" value="Outer membrane efflux proteins (OEP)"/>
    <property type="match status" value="1"/>
</dbReference>
<dbReference type="Proteomes" id="UP000032414">
    <property type="component" value="Chromosome I"/>
</dbReference>
<keyword evidence="2" id="KW-1134">Transmembrane beta strand</keyword>
<keyword evidence="2" id="KW-0564">Palmitate</keyword>
<dbReference type="AlphaFoldDB" id="A0A098GCR5"/>
<dbReference type="NCBIfam" id="TIGR01845">
    <property type="entry name" value="outer_NodT"/>
    <property type="match status" value="1"/>
</dbReference>
<dbReference type="HOGENOM" id="CLU_012817_13_0_6"/>
<dbReference type="InterPro" id="IPR003423">
    <property type="entry name" value="OMP_efflux"/>
</dbReference>
<evidence type="ECO:0000256" key="3">
    <source>
        <dbReference type="SAM" id="MobiDB-lite"/>
    </source>
</evidence>
<dbReference type="OrthoDB" id="9770517at2"/>
<comment type="subcellular location">
    <subcellularLocation>
        <location evidence="2">Cell outer membrane</location>
        <topology evidence="2">Lipid-anchor</topology>
    </subcellularLocation>
</comment>
<dbReference type="KEGG" id="tmc:LMI_0947"/>
<keyword evidence="2" id="KW-0812">Transmembrane</keyword>
<feature type="region of interest" description="Disordered" evidence="3">
    <location>
        <begin position="53"/>
        <end position="73"/>
    </location>
</feature>